<dbReference type="OrthoDB" id="5860513at2759"/>
<dbReference type="InterPro" id="IPR041470">
    <property type="entry name" value="GCP_N"/>
</dbReference>
<evidence type="ECO:0000313" key="9">
    <source>
        <dbReference type="EMBL" id="EPZ31071.1"/>
    </source>
</evidence>
<feature type="domain" description="Gamma tubulin complex component C-terminal" evidence="7">
    <location>
        <begin position="438"/>
        <end position="650"/>
    </location>
</feature>
<dbReference type="GO" id="GO:0051321">
    <property type="term" value="P:meiotic cell cycle"/>
    <property type="evidence" value="ECO:0007669"/>
    <property type="project" value="TreeGrafter"/>
</dbReference>
<keyword evidence="5" id="KW-0206">Cytoskeleton</keyword>
<accession>A0A075AMY6</accession>
<dbReference type="Proteomes" id="UP000030755">
    <property type="component" value="Unassembled WGS sequence"/>
</dbReference>
<dbReference type="InterPro" id="IPR007259">
    <property type="entry name" value="GCP"/>
</dbReference>
<dbReference type="GO" id="GO:0007020">
    <property type="term" value="P:microtubule nucleation"/>
    <property type="evidence" value="ECO:0007669"/>
    <property type="project" value="InterPro"/>
</dbReference>
<organism evidence="9 11">
    <name type="scientific">Rozella allomycis (strain CSF55)</name>
    <dbReference type="NCBI Taxonomy" id="988480"/>
    <lineage>
        <taxon>Eukaryota</taxon>
        <taxon>Fungi</taxon>
        <taxon>Fungi incertae sedis</taxon>
        <taxon>Cryptomycota</taxon>
        <taxon>Cryptomycota incertae sedis</taxon>
        <taxon>Rozella</taxon>
    </lineage>
</organism>
<dbReference type="Proteomes" id="UP000281549">
    <property type="component" value="Unassembled WGS sequence"/>
</dbReference>
<keyword evidence="6" id="KW-1133">Transmembrane helix</keyword>
<keyword evidence="6" id="KW-0812">Transmembrane</keyword>
<dbReference type="PANTHER" id="PTHR19302:SF14">
    <property type="entry name" value="GAMMA-TUBULIN COMPLEX COMPONENT 3"/>
    <property type="match status" value="1"/>
</dbReference>
<dbReference type="GO" id="GO:0051011">
    <property type="term" value="F:microtubule minus-end binding"/>
    <property type="evidence" value="ECO:0007669"/>
    <property type="project" value="TreeGrafter"/>
</dbReference>
<proteinExistence type="inferred from homology"/>
<dbReference type="GO" id="GO:0000930">
    <property type="term" value="C:gamma-tubulin complex"/>
    <property type="evidence" value="ECO:0007669"/>
    <property type="project" value="TreeGrafter"/>
</dbReference>
<dbReference type="EMBL" id="KE561313">
    <property type="protein sequence ID" value="EPZ31071.1"/>
    <property type="molecule type" value="Genomic_DNA"/>
</dbReference>
<evidence type="ECO:0000256" key="4">
    <source>
        <dbReference type="ARBA" id="ARBA00022701"/>
    </source>
</evidence>
<reference evidence="12" key="2">
    <citation type="journal article" date="2018" name="Nat. Microbiol.">
        <title>Leveraging single-cell genomics to expand the fungal tree of life.</title>
        <authorList>
            <person name="Ahrendt S.R."/>
            <person name="Quandt C.A."/>
            <person name="Ciobanu D."/>
            <person name="Clum A."/>
            <person name="Salamov A."/>
            <person name="Andreopoulos B."/>
            <person name="Cheng J.F."/>
            <person name="Woyke T."/>
            <person name="Pelin A."/>
            <person name="Henrissat B."/>
            <person name="Reynolds N.K."/>
            <person name="Benny G.L."/>
            <person name="Smith M.E."/>
            <person name="James T.Y."/>
            <person name="Grigoriev I.V."/>
        </authorList>
    </citation>
    <scope>NUCLEOTIDE SEQUENCE [LARGE SCALE GENOMIC DNA]</scope>
    <source>
        <strain evidence="12">CSF55</strain>
    </source>
</reference>
<keyword evidence="11" id="KW-1185">Reference proteome</keyword>
<dbReference type="STRING" id="988480.A0A075AMY6"/>
<reference evidence="9 11" key="1">
    <citation type="journal article" date="2013" name="Curr. Biol.">
        <title>Shared signatures of parasitism and phylogenomics unite Cryptomycota and microsporidia.</title>
        <authorList>
            <person name="James T.Y."/>
            <person name="Pelin A."/>
            <person name="Bonen L."/>
            <person name="Ahrendt S."/>
            <person name="Sain D."/>
            <person name="Corradi N."/>
            <person name="Stajich J.E."/>
        </authorList>
    </citation>
    <scope>NUCLEOTIDE SEQUENCE [LARGE SCALE GENOMIC DNA]</scope>
    <source>
        <strain evidence="9 11">CSF55</strain>
        <strain evidence="9 11">CSF55</strain>
    </source>
</reference>
<dbReference type="OMA" id="MINLWIN"/>
<gene>
    <name evidence="9" type="ORF">O9G_004645</name>
    <name evidence="10" type="ORF">ROZALSC1DRAFT_27485</name>
</gene>
<keyword evidence="6" id="KW-0472">Membrane</keyword>
<dbReference type="GO" id="GO:0031122">
    <property type="term" value="P:cytoplasmic microtubule organization"/>
    <property type="evidence" value="ECO:0007669"/>
    <property type="project" value="TreeGrafter"/>
</dbReference>
<keyword evidence="3" id="KW-0963">Cytoplasm</keyword>
<evidence type="ECO:0000256" key="2">
    <source>
        <dbReference type="ARBA" id="ARBA00010337"/>
    </source>
</evidence>
<protein>
    <submittedName>
        <fullName evidence="9">Gamma tubulin complex protein 3 domain-containing protein</fullName>
    </submittedName>
</protein>
<evidence type="ECO:0000259" key="8">
    <source>
        <dbReference type="Pfam" id="PF17681"/>
    </source>
</evidence>
<dbReference type="GO" id="GO:0005816">
    <property type="term" value="C:spindle pole body"/>
    <property type="evidence" value="ECO:0007669"/>
    <property type="project" value="UniProtKB-ARBA"/>
</dbReference>
<dbReference type="AlphaFoldDB" id="A0A075AMY6"/>
<keyword evidence="4" id="KW-0493">Microtubule</keyword>
<evidence type="ECO:0000313" key="11">
    <source>
        <dbReference type="Proteomes" id="UP000030755"/>
    </source>
</evidence>
<dbReference type="PANTHER" id="PTHR19302">
    <property type="entry name" value="GAMMA TUBULIN COMPLEX PROTEIN"/>
    <property type="match status" value="1"/>
</dbReference>
<evidence type="ECO:0000256" key="6">
    <source>
        <dbReference type="SAM" id="Phobius"/>
    </source>
</evidence>
<evidence type="ECO:0000313" key="12">
    <source>
        <dbReference type="Proteomes" id="UP000281549"/>
    </source>
</evidence>
<dbReference type="Gene3D" id="1.20.120.1900">
    <property type="entry name" value="Gamma-tubulin complex, C-terminal domain"/>
    <property type="match status" value="1"/>
</dbReference>
<feature type="transmembrane region" description="Helical" evidence="6">
    <location>
        <begin position="648"/>
        <end position="672"/>
    </location>
</feature>
<sequence length="674" mass="79200">MLGTKANYEDRTPSRNVLNMMLEKLVIQFLKVKEDSEGLKPLVFYLQQLLSSKLAISVVKDENSVIQAIQKKKHMDGAIRIAQLADKVKYDKKWEILYLFLQIQRGGVEPVQVGEGPSFLESFELTSFKESEMVSLPIPEKKIESQEKAWEKFKEIKMKRVNKESELVREGLFLMQGIDGMFIGFDNVQNEYKMKKPLRNTERRLLMELAQSGWNYKIINEYIEQSKKGNTVGLMNQFVATLESHFNSDSLFSLKRIISASQMEIYKLKLLSSLCRLCSRNKFLKILKVLKGSDLLTVLYNFTTHGDVSVKTLMERLINEATKPFFKMINLWINEGVVEDPFDEFFVACKDNSDNIWRNKYYFRKEYLPCFIPTNAAEKIFSLGKSINFMRAMNHEISEKNILNCDYEFYSEMAEEIEILHYERSEELKNILLKKYRLVDNFKALKKYLLLGQGDFVQTMLDLLSNRLDQSAENLFRHNLTGILETAIRSSNAQFDHEEILKRLDVRLLPISNQDTGWDVFSLDFHINFPLNTIIDLNAMEKYLRLFQFLWRIKRLEHNLINIYKDHMSNKHIYSALKDDIDFENLKIHTLLAEMNHFLNQLQYFIQFEVIELSWIDFLDKISQREIDIDKLITSHDMFLSTIEKGCLLNVILSYLFLLGVSLSIFNTLVFYHL</sequence>
<dbReference type="Pfam" id="PF04130">
    <property type="entry name" value="GCP_C_terminal"/>
    <property type="match status" value="1"/>
</dbReference>
<dbReference type="GO" id="GO:0000922">
    <property type="term" value="C:spindle pole"/>
    <property type="evidence" value="ECO:0007669"/>
    <property type="project" value="InterPro"/>
</dbReference>
<feature type="domain" description="Gamma tubulin complex component protein N-terminal" evidence="8">
    <location>
        <begin position="168"/>
        <end position="435"/>
    </location>
</feature>
<dbReference type="Pfam" id="PF17681">
    <property type="entry name" value="GCP_N_terminal"/>
    <property type="match status" value="1"/>
</dbReference>
<evidence type="ECO:0000259" key="7">
    <source>
        <dbReference type="Pfam" id="PF04130"/>
    </source>
</evidence>
<dbReference type="GO" id="GO:0005874">
    <property type="term" value="C:microtubule"/>
    <property type="evidence" value="ECO:0007669"/>
    <property type="project" value="UniProtKB-KW"/>
</dbReference>
<dbReference type="GO" id="GO:0000278">
    <property type="term" value="P:mitotic cell cycle"/>
    <property type="evidence" value="ECO:0007669"/>
    <property type="project" value="TreeGrafter"/>
</dbReference>
<evidence type="ECO:0000256" key="5">
    <source>
        <dbReference type="ARBA" id="ARBA00023212"/>
    </source>
</evidence>
<comment type="similarity">
    <text evidence="2">Belongs to the TUBGCP family.</text>
</comment>
<dbReference type="InterPro" id="IPR040457">
    <property type="entry name" value="GCP_C"/>
</dbReference>
<dbReference type="InterPro" id="IPR042241">
    <property type="entry name" value="GCP_C_sf"/>
</dbReference>
<name>A0A075AMY6_ROZAC</name>
<dbReference type="HOGENOM" id="CLU_003736_2_0_1"/>
<dbReference type="EMBL" id="ML004992">
    <property type="protein sequence ID" value="RKP21063.1"/>
    <property type="molecule type" value="Genomic_DNA"/>
</dbReference>
<reference evidence="10" key="3">
    <citation type="submission" date="2018-08" db="EMBL/GenBank/DDBJ databases">
        <title>Leveraging single-cell genomics to expand the Fungal Tree of Life.</title>
        <authorList>
            <consortium name="DOE Joint Genome Institute"/>
            <person name="Ahrendt S.R."/>
            <person name="Quandt C.A."/>
            <person name="Ciobanu D."/>
            <person name="Clum A."/>
            <person name="Salamov A."/>
            <person name="Andreopoulos B."/>
            <person name="Cheng J.-F."/>
            <person name="Woyke T."/>
            <person name="Pelin A."/>
            <person name="Henrissat B."/>
            <person name="Reynolds N."/>
            <person name="Benny G.L."/>
            <person name="Smith M.E."/>
            <person name="James T.Y."/>
            <person name="Grigoriev I.V."/>
        </authorList>
    </citation>
    <scope>NUCLEOTIDE SEQUENCE</scope>
    <source>
        <strain evidence="10">CSF55</strain>
    </source>
</reference>
<dbReference type="GO" id="GO:0051225">
    <property type="term" value="P:spindle assembly"/>
    <property type="evidence" value="ECO:0007669"/>
    <property type="project" value="TreeGrafter"/>
</dbReference>
<evidence type="ECO:0000256" key="3">
    <source>
        <dbReference type="ARBA" id="ARBA00022490"/>
    </source>
</evidence>
<evidence type="ECO:0000313" key="10">
    <source>
        <dbReference type="EMBL" id="RKP21063.1"/>
    </source>
</evidence>
<comment type="subcellular location">
    <subcellularLocation>
        <location evidence="1">Cytoplasm</location>
        <location evidence="1">Cytoskeleton</location>
    </subcellularLocation>
</comment>
<evidence type="ECO:0000256" key="1">
    <source>
        <dbReference type="ARBA" id="ARBA00004245"/>
    </source>
</evidence>
<dbReference type="GO" id="GO:0043015">
    <property type="term" value="F:gamma-tubulin binding"/>
    <property type="evidence" value="ECO:0007669"/>
    <property type="project" value="InterPro"/>
</dbReference>